<evidence type="ECO:0000259" key="2">
    <source>
        <dbReference type="Pfam" id="PF03629"/>
    </source>
</evidence>
<dbReference type="GO" id="GO:0016788">
    <property type="term" value="F:hydrolase activity, acting on ester bonds"/>
    <property type="evidence" value="ECO:0007669"/>
    <property type="project" value="UniProtKB-ARBA"/>
</dbReference>
<dbReference type="AlphaFoldDB" id="E4RVE2"/>
<dbReference type="STRING" id="649349.Lbys_0350"/>
<dbReference type="EMBL" id="CP002305">
    <property type="protein sequence ID" value="ADQ16128.1"/>
    <property type="molecule type" value="Genomic_DNA"/>
</dbReference>
<dbReference type="Pfam" id="PF03629">
    <property type="entry name" value="SASA"/>
    <property type="match status" value="1"/>
</dbReference>
<dbReference type="HOGENOM" id="CLU_056093_3_0_10"/>
<evidence type="ECO:0000313" key="3">
    <source>
        <dbReference type="EMBL" id="ADQ16128.1"/>
    </source>
</evidence>
<dbReference type="PANTHER" id="PTHR31988:SF19">
    <property type="entry name" value="9-O-ACETYL-N-ACETYLNEURAMINIC ACID DEACETYLASE-RELATED"/>
    <property type="match status" value="1"/>
</dbReference>
<dbReference type="Proteomes" id="UP000007435">
    <property type="component" value="Chromosome"/>
</dbReference>
<keyword evidence="4" id="KW-1185">Reference proteome</keyword>
<dbReference type="InterPro" id="IPR005181">
    <property type="entry name" value="SASA"/>
</dbReference>
<keyword evidence="1" id="KW-0378">Hydrolase</keyword>
<dbReference type="KEGG" id="lby:Lbys_0350"/>
<dbReference type="Gene3D" id="3.40.50.1110">
    <property type="entry name" value="SGNH hydrolase"/>
    <property type="match status" value="1"/>
</dbReference>
<reference key="1">
    <citation type="submission" date="2010-11" db="EMBL/GenBank/DDBJ databases">
        <title>The complete genome of Leadbetterella byssophila DSM 17132.</title>
        <authorList>
            <consortium name="US DOE Joint Genome Institute (JGI-PGF)"/>
            <person name="Lucas S."/>
            <person name="Copeland A."/>
            <person name="Lapidus A."/>
            <person name="Glavina del Rio T."/>
            <person name="Dalin E."/>
            <person name="Tice H."/>
            <person name="Bruce D."/>
            <person name="Goodwin L."/>
            <person name="Pitluck S."/>
            <person name="Kyrpides N."/>
            <person name="Mavromatis K."/>
            <person name="Ivanova N."/>
            <person name="Teshima H."/>
            <person name="Brettin T."/>
            <person name="Detter J.C."/>
            <person name="Han C."/>
            <person name="Tapia R."/>
            <person name="Land M."/>
            <person name="Hauser L."/>
            <person name="Markowitz V."/>
            <person name="Cheng J.-F."/>
            <person name="Hugenholtz P."/>
            <person name="Woyke T."/>
            <person name="Wu D."/>
            <person name="Tindall B."/>
            <person name="Pomrenke H.G."/>
            <person name="Brambilla E."/>
            <person name="Klenk H.-P."/>
            <person name="Eisen J.A."/>
        </authorList>
    </citation>
    <scope>NUCLEOTIDE SEQUENCE [LARGE SCALE GENOMIC DNA]</scope>
    <source>
        <strain>DSM 17132</strain>
    </source>
</reference>
<name>E4RVE2_LEAB4</name>
<proteinExistence type="predicted"/>
<dbReference type="eggNOG" id="COG1409">
    <property type="taxonomic scope" value="Bacteria"/>
</dbReference>
<organism evidence="3 4">
    <name type="scientific">Leadbetterella byssophila (strain DSM 17132 / JCM 16389 / KACC 11308 / NBRC 106382 / 4M15)</name>
    <dbReference type="NCBI Taxonomy" id="649349"/>
    <lineage>
        <taxon>Bacteria</taxon>
        <taxon>Pseudomonadati</taxon>
        <taxon>Bacteroidota</taxon>
        <taxon>Cytophagia</taxon>
        <taxon>Cytophagales</taxon>
        <taxon>Leadbetterellaceae</taxon>
        <taxon>Leadbetterella</taxon>
    </lineage>
</organism>
<sequence>MKKLILFLCLSITVQAQNNLDLYLLVGQSNMAGRGTLDNYLLPSDSLWMLAKDLSWVRAKEPFHYDKSAAGAGLAASFARIILSKDKHPIGLIPAAVGGTSIRYWRSGAQDPATGLYPYDDAIRRAKVALKHGKIKAILWHQGESDTESTASYVQEFISLMDNLHRDLDLPLGSIPVIIGETGEFGDRSNSRQRINAVIREIPNRLPFVKVVTSEGLTHNGDLTHFDTPALRELGKRYAEVLLRFRQ</sequence>
<gene>
    <name evidence="3" type="ordered locus">Lbys_0350</name>
</gene>
<reference evidence="3 4" key="2">
    <citation type="journal article" date="2011" name="Stand. Genomic Sci.">
        <title>Complete genome sequence of Leadbetterella byssophila type strain (4M15).</title>
        <authorList>
            <person name="Abt B."/>
            <person name="Teshima H."/>
            <person name="Lucas S."/>
            <person name="Lapidus A."/>
            <person name="Del Rio T.G."/>
            <person name="Nolan M."/>
            <person name="Tice H."/>
            <person name="Cheng J.F."/>
            <person name="Pitluck S."/>
            <person name="Liolios K."/>
            <person name="Pagani I."/>
            <person name="Ivanova N."/>
            <person name="Mavromatis K."/>
            <person name="Pati A."/>
            <person name="Tapia R."/>
            <person name="Han C."/>
            <person name="Goodwin L."/>
            <person name="Chen A."/>
            <person name="Palaniappan K."/>
            <person name="Land M."/>
            <person name="Hauser L."/>
            <person name="Chang Y.J."/>
            <person name="Jeffries C.D."/>
            <person name="Rohde M."/>
            <person name="Goker M."/>
            <person name="Tindall B.J."/>
            <person name="Detter J.C."/>
            <person name="Woyke T."/>
            <person name="Bristow J."/>
            <person name="Eisen J.A."/>
            <person name="Markowitz V."/>
            <person name="Hugenholtz P."/>
            <person name="Klenk H.P."/>
            <person name="Kyrpides N.C."/>
        </authorList>
    </citation>
    <scope>NUCLEOTIDE SEQUENCE [LARGE SCALE GENOMIC DNA]</scope>
    <source>
        <strain evidence="4">DSM 17132 / JCM 16389 / KACC 11308 / NBRC 106382 / 4M15</strain>
    </source>
</reference>
<dbReference type="InterPro" id="IPR036514">
    <property type="entry name" value="SGNH_hydro_sf"/>
</dbReference>
<accession>E4RVE2</accession>
<evidence type="ECO:0000313" key="4">
    <source>
        <dbReference type="Proteomes" id="UP000007435"/>
    </source>
</evidence>
<dbReference type="RefSeq" id="WP_013407183.1">
    <property type="nucleotide sequence ID" value="NC_014655.1"/>
</dbReference>
<dbReference type="OrthoDB" id="9795554at2"/>
<evidence type="ECO:0000256" key="1">
    <source>
        <dbReference type="ARBA" id="ARBA00022801"/>
    </source>
</evidence>
<dbReference type="PANTHER" id="PTHR31988">
    <property type="entry name" value="ESTERASE, PUTATIVE (DUF303)-RELATED"/>
    <property type="match status" value="1"/>
</dbReference>
<protein>
    <recommendedName>
        <fullName evidence="2">Sialate O-acetylesterase domain-containing protein</fullName>
    </recommendedName>
</protein>
<feature type="domain" description="Sialate O-acetylesterase" evidence="2">
    <location>
        <begin position="20"/>
        <end position="243"/>
    </location>
</feature>
<dbReference type="SUPFAM" id="SSF52266">
    <property type="entry name" value="SGNH hydrolase"/>
    <property type="match status" value="1"/>
</dbReference>
<dbReference type="InterPro" id="IPR052940">
    <property type="entry name" value="Carb_Esterase_6"/>
</dbReference>